<proteinExistence type="predicted"/>
<protein>
    <recommendedName>
        <fullName evidence="4">Ketoreductase (KR) domain-containing protein</fullName>
    </recommendedName>
</protein>
<dbReference type="Proteomes" id="UP000297716">
    <property type="component" value="Unassembled WGS sequence"/>
</dbReference>
<dbReference type="Gene3D" id="3.40.50.720">
    <property type="entry name" value="NAD(P)-binding Rossmann-like Domain"/>
    <property type="match status" value="1"/>
</dbReference>
<accession>A0A4Z0YTS5</accession>
<dbReference type="AlphaFoldDB" id="A0A4Z0YTS5"/>
<evidence type="ECO:0000313" key="3">
    <source>
        <dbReference type="Proteomes" id="UP000297716"/>
    </source>
</evidence>
<organism evidence="2 3">
    <name type="scientific">Xylaria hypoxylon</name>
    <dbReference type="NCBI Taxonomy" id="37992"/>
    <lineage>
        <taxon>Eukaryota</taxon>
        <taxon>Fungi</taxon>
        <taxon>Dikarya</taxon>
        <taxon>Ascomycota</taxon>
        <taxon>Pezizomycotina</taxon>
        <taxon>Sordariomycetes</taxon>
        <taxon>Xylariomycetidae</taxon>
        <taxon>Xylariales</taxon>
        <taxon>Xylariaceae</taxon>
        <taxon>Xylaria</taxon>
    </lineage>
</organism>
<gene>
    <name evidence="2" type="ORF">E0Z10_g6911</name>
</gene>
<dbReference type="OrthoDB" id="191139at2759"/>
<dbReference type="PANTHER" id="PTHR43157:SF31">
    <property type="entry name" value="PHOSPHATIDYLINOSITOL-GLYCAN BIOSYNTHESIS CLASS F PROTEIN"/>
    <property type="match status" value="1"/>
</dbReference>
<keyword evidence="3" id="KW-1185">Reference proteome</keyword>
<dbReference type="InterPro" id="IPR036291">
    <property type="entry name" value="NAD(P)-bd_dom_sf"/>
</dbReference>
<dbReference type="PRINTS" id="PR00081">
    <property type="entry name" value="GDHRDH"/>
</dbReference>
<name>A0A4Z0YTS5_9PEZI</name>
<dbReference type="GO" id="GO:0016491">
    <property type="term" value="F:oxidoreductase activity"/>
    <property type="evidence" value="ECO:0007669"/>
    <property type="project" value="UniProtKB-KW"/>
</dbReference>
<sequence length="136" mass="14738">MMPDFDATPEKRATQLAFLKRQIFVTPPAVTRADANVEGKTAIVTGSNTGIGLEIARQLLELGIGRLILAVRSETKGEDVKEKLLAGTSSHGQAIIEAWLLDLSSYESVTSFADRTKTLDQLDIFINNAALTKLHA</sequence>
<comment type="caution">
    <text evidence="2">The sequence shown here is derived from an EMBL/GenBank/DDBJ whole genome shotgun (WGS) entry which is preliminary data.</text>
</comment>
<dbReference type="InterPro" id="IPR002347">
    <property type="entry name" value="SDR_fam"/>
</dbReference>
<keyword evidence="1" id="KW-0560">Oxidoreductase</keyword>
<dbReference type="Pfam" id="PF00106">
    <property type="entry name" value="adh_short"/>
    <property type="match status" value="1"/>
</dbReference>
<dbReference type="STRING" id="37992.A0A4Z0YTS5"/>
<dbReference type="SUPFAM" id="SSF51735">
    <property type="entry name" value="NAD(P)-binding Rossmann-fold domains"/>
    <property type="match status" value="1"/>
</dbReference>
<evidence type="ECO:0000256" key="1">
    <source>
        <dbReference type="ARBA" id="ARBA00023002"/>
    </source>
</evidence>
<dbReference type="EMBL" id="SKBN01000151">
    <property type="protein sequence ID" value="TGJ81843.1"/>
    <property type="molecule type" value="Genomic_DNA"/>
</dbReference>
<reference evidence="2 3" key="1">
    <citation type="submission" date="2019-03" db="EMBL/GenBank/DDBJ databases">
        <title>Draft genome sequence of Xylaria hypoxylon DSM 108379, a ubiquitous saprotrophic-parasitic fungi on hardwood.</title>
        <authorList>
            <person name="Buettner E."/>
            <person name="Leonhardt S."/>
            <person name="Gebauer A.M."/>
            <person name="Liers C."/>
            <person name="Hofrichter M."/>
            <person name="Kellner H."/>
        </authorList>
    </citation>
    <scope>NUCLEOTIDE SEQUENCE [LARGE SCALE GENOMIC DNA]</scope>
    <source>
        <strain evidence="2 3">DSM 108379</strain>
    </source>
</reference>
<evidence type="ECO:0008006" key="4">
    <source>
        <dbReference type="Google" id="ProtNLM"/>
    </source>
</evidence>
<evidence type="ECO:0000313" key="2">
    <source>
        <dbReference type="EMBL" id="TGJ81843.1"/>
    </source>
</evidence>
<dbReference type="PANTHER" id="PTHR43157">
    <property type="entry name" value="PHOSPHATIDYLINOSITOL-GLYCAN BIOSYNTHESIS CLASS F PROTEIN-RELATED"/>
    <property type="match status" value="1"/>
</dbReference>